<keyword evidence="7" id="KW-0812">Transmembrane</keyword>
<evidence type="ECO:0000313" key="9">
    <source>
        <dbReference type="EMBL" id="CAF4449341.1"/>
    </source>
</evidence>
<evidence type="ECO:0000313" key="10">
    <source>
        <dbReference type="Proteomes" id="UP000663829"/>
    </source>
</evidence>
<evidence type="ECO:0000256" key="7">
    <source>
        <dbReference type="SAM" id="Phobius"/>
    </source>
</evidence>
<keyword evidence="3 6" id="KW-0808">Transferase</keyword>
<keyword evidence="10" id="KW-1185">Reference proteome</keyword>
<protein>
    <recommendedName>
        <fullName evidence="6">NAD(P)(+)--arginine ADP-ribosyltransferase</fullName>
        <ecNumber evidence="6">2.4.2.31</ecNumber>
    </recommendedName>
    <alternativeName>
        <fullName evidence="6">Mono(ADP-ribosyl)transferase</fullName>
    </alternativeName>
</protein>
<dbReference type="SUPFAM" id="SSF56399">
    <property type="entry name" value="ADP-ribosylation"/>
    <property type="match status" value="1"/>
</dbReference>
<dbReference type="PROSITE" id="PS51996">
    <property type="entry name" value="TR_MART"/>
    <property type="match status" value="1"/>
</dbReference>
<reference evidence="8" key="1">
    <citation type="submission" date="2021-02" db="EMBL/GenBank/DDBJ databases">
        <authorList>
            <person name="Nowell W R."/>
        </authorList>
    </citation>
    <scope>NUCLEOTIDE SEQUENCE</scope>
</reference>
<dbReference type="EMBL" id="CAJOBC010097702">
    <property type="protein sequence ID" value="CAF4449341.1"/>
    <property type="molecule type" value="Genomic_DNA"/>
</dbReference>
<keyword evidence="7" id="KW-0472">Membrane</keyword>
<comment type="similarity">
    <text evidence="1 6">Belongs to the Arg-specific ADP-ribosyltransferase family.</text>
</comment>
<dbReference type="EC" id="2.4.2.31" evidence="6"/>
<comment type="catalytic activity">
    <reaction evidence="5 6">
        <text>L-arginyl-[protein] + NAD(+) = N(omega)-(ADP-D-ribosyl)-L-arginyl-[protein] + nicotinamide + H(+)</text>
        <dbReference type="Rhea" id="RHEA:19149"/>
        <dbReference type="Rhea" id="RHEA-COMP:10532"/>
        <dbReference type="Rhea" id="RHEA-COMP:15087"/>
        <dbReference type="ChEBI" id="CHEBI:15378"/>
        <dbReference type="ChEBI" id="CHEBI:17154"/>
        <dbReference type="ChEBI" id="CHEBI:29965"/>
        <dbReference type="ChEBI" id="CHEBI:57540"/>
        <dbReference type="ChEBI" id="CHEBI:142554"/>
        <dbReference type="EC" id="2.4.2.31"/>
    </reaction>
</comment>
<keyword evidence="6" id="KW-0520">NAD</keyword>
<dbReference type="GO" id="GO:0016779">
    <property type="term" value="F:nucleotidyltransferase activity"/>
    <property type="evidence" value="ECO:0007669"/>
    <property type="project" value="UniProtKB-KW"/>
</dbReference>
<evidence type="ECO:0000256" key="5">
    <source>
        <dbReference type="ARBA" id="ARBA00047597"/>
    </source>
</evidence>
<comment type="caution">
    <text evidence="8">The sequence shown here is derived from an EMBL/GenBank/DDBJ whole genome shotgun (WGS) entry which is preliminary data.</text>
</comment>
<evidence type="ECO:0000256" key="3">
    <source>
        <dbReference type="ARBA" id="ARBA00022679"/>
    </source>
</evidence>
<gene>
    <name evidence="8" type="ORF">GPM918_LOCUS41131</name>
    <name evidence="9" type="ORF">SRO942_LOCUS42147</name>
</gene>
<dbReference type="EMBL" id="CAJNOQ010031732">
    <property type="protein sequence ID" value="CAF1581538.1"/>
    <property type="molecule type" value="Genomic_DNA"/>
</dbReference>
<keyword evidence="7" id="KW-1133">Transmembrane helix</keyword>
<evidence type="ECO:0000256" key="4">
    <source>
        <dbReference type="ARBA" id="ARBA00022695"/>
    </source>
</evidence>
<dbReference type="Gene3D" id="3.90.176.10">
    <property type="entry name" value="Toxin ADP-ribosyltransferase, Chain A, domain 1"/>
    <property type="match status" value="1"/>
</dbReference>
<sequence length="231" mass="26744">MHDDDLGDCTTKRLLDLKNEPIQLLSPIEGYGNHPLVSLEEAVKPIEHLVPELERWVYFAKHNSSQQLSSDSLTHDEQAAIHLYTMEWNECSYTVLNRTLRPKDRRQLKPWFLYLKLILTVLFKLPSVFDVLYRGIKLDLSQEYVEGQICTWYAFSSCTESLKVLESEQSLGKTGTRTLFNIQCENGEIIQKYSHYETEAEILLLPPTQFQVKSKLNPAPGLHIIHLKEVK</sequence>
<dbReference type="AlphaFoldDB" id="A0A815Z9H5"/>
<keyword evidence="4" id="KW-0548">Nucleotidyltransferase</keyword>
<accession>A0A815Z9H5</accession>
<keyword evidence="6" id="KW-0521">NADP</keyword>
<dbReference type="InterPro" id="IPR000768">
    <property type="entry name" value="ART"/>
</dbReference>
<evidence type="ECO:0000256" key="1">
    <source>
        <dbReference type="ARBA" id="ARBA00009558"/>
    </source>
</evidence>
<proteinExistence type="inferred from homology"/>
<evidence type="ECO:0000256" key="2">
    <source>
        <dbReference type="ARBA" id="ARBA00022676"/>
    </source>
</evidence>
<dbReference type="Pfam" id="PF01129">
    <property type="entry name" value="ART"/>
    <property type="match status" value="1"/>
</dbReference>
<dbReference type="Proteomes" id="UP000663829">
    <property type="component" value="Unassembled WGS sequence"/>
</dbReference>
<dbReference type="OrthoDB" id="2017365at2759"/>
<evidence type="ECO:0000256" key="6">
    <source>
        <dbReference type="RuleBase" id="RU361228"/>
    </source>
</evidence>
<dbReference type="GO" id="GO:0106274">
    <property type="term" value="F:NAD+-protein-arginine ADP-ribosyltransferase activity"/>
    <property type="evidence" value="ECO:0007669"/>
    <property type="project" value="UniProtKB-EC"/>
</dbReference>
<keyword evidence="2 6" id="KW-0328">Glycosyltransferase</keyword>
<feature type="transmembrane region" description="Helical" evidence="7">
    <location>
        <begin position="111"/>
        <end position="133"/>
    </location>
</feature>
<evidence type="ECO:0000313" key="8">
    <source>
        <dbReference type="EMBL" id="CAF1581538.1"/>
    </source>
</evidence>
<dbReference type="Proteomes" id="UP000681722">
    <property type="component" value="Unassembled WGS sequence"/>
</dbReference>
<organism evidence="8 10">
    <name type="scientific">Didymodactylos carnosus</name>
    <dbReference type="NCBI Taxonomy" id="1234261"/>
    <lineage>
        <taxon>Eukaryota</taxon>
        <taxon>Metazoa</taxon>
        <taxon>Spiralia</taxon>
        <taxon>Gnathifera</taxon>
        <taxon>Rotifera</taxon>
        <taxon>Eurotatoria</taxon>
        <taxon>Bdelloidea</taxon>
        <taxon>Philodinida</taxon>
        <taxon>Philodinidae</taxon>
        <taxon>Didymodactylos</taxon>
    </lineage>
</organism>
<name>A0A815Z9H5_9BILA</name>